<keyword evidence="7 9" id="KW-1133">Transmembrane helix</keyword>
<feature type="transmembrane region" description="Helical" evidence="9">
    <location>
        <begin position="169"/>
        <end position="188"/>
    </location>
</feature>
<dbReference type="GO" id="GO:0098554">
    <property type="term" value="C:cytoplasmic side of endoplasmic reticulum membrane"/>
    <property type="evidence" value="ECO:0007669"/>
    <property type="project" value="TreeGrafter"/>
</dbReference>
<dbReference type="GO" id="GO:0042500">
    <property type="term" value="F:aspartic endopeptidase activity, intramembrane cleaving"/>
    <property type="evidence" value="ECO:0007669"/>
    <property type="project" value="InterPro"/>
</dbReference>
<evidence type="ECO:0000256" key="3">
    <source>
        <dbReference type="ARBA" id="ARBA00022670"/>
    </source>
</evidence>
<dbReference type="AlphaFoldDB" id="A0A7J9I5J1"/>
<dbReference type="GO" id="GO:0033619">
    <property type="term" value="P:membrane protein proteolysis"/>
    <property type="evidence" value="ECO:0007669"/>
    <property type="project" value="TreeGrafter"/>
</dbReference>
<dbReference type="InterPro" id="IPR006639">
    <property type="entry name" value="Preselin/SPP"/>
</dbReference>
<dbReference type="InterPro" id="IPR007369">
    <property type="entry name" value="Peptidase_A22B_SPP"/>
</dbReference>
<evidence type="ECO:0000256" key="5">
    <source>
        <dbReference type="ARBA" id="ARBA00022801"/>
    </source>
</evidence>
<feature type="transmembrane region" description="Helical" evidence="9">
    <location>
        <begin position="228"/>
        <end position="246"/>
    </location>
</feature>
<keyword evidence="3" id="KW-0645">Protease</keyword>
<reference evidence="10 11" key="1">
    <citation type="journal article" date="2019" name="Genome Biol. Evol.">
        <title>Insights into the evolution of the New World diploid cottons (Gossypium, subgenus Houzingenia) based on genome sequencing.</title>
        <authorList>
            <person name="Grover C.E."/>
            <person name="Arick M.A. 2nd"/>
            <person name="Thrash A."/>
            <person name="Conover J.L."/>
            <person name="Sanders W.S."/>
            <person name="Peterson D.G."/>
            <person name="Frelichowski J.E."/>
            <person name="Scheffler J.A."/>
            <person name="Scheffler B.E."/>
            <person name="Wendel J.F."/>
        </authorList>
    </citation>
    <scope>NUCLEOTIDE SEQUENCE [LARGE SCALE GENOMIC DNA]</scope>
    <source>
        <strain evidence="10">0</strain>
        <tissue evidence="10">Leaf</tissue>
    </source>
</reference>
<dbReference type="PANTHER" id="PTHR12174">
    <property type="entry name" value="SIGNAL PEPTIDE PEPTIDASE"/>
    <property type="match status" value="1"/>
</dbReference>
<comment type="subcellular location">
    <subcellularLocation>
        <location evidence="1">Endoplasmic reticulum membrane</location>
        <topology evidence="1">Multi-pass membrane protein</topology>
    </subcellularLocation>
</comment>
<dbReference type="SMART" id="SM00730">
    <property type="entry name" value="PSN"/>
    <property type="match status" value="1"/>
</dbReference>
<comment type="caution">
    <text evidence="10">The sequence shown here is derived from an EMBL/GenBank/DDBJ whole genome shotgun (WGS) entry which is preliminary data.</text>
</comment>
<keyword evidence="8 9" id="KW-0472">Membrane</keyword>
<keyword evidence="11" id="KW-1185">Reference proteome</keyword>
<evidence type="ECO:0000256" key="8">
    <source>
        <dbReference type="ARBA" id="ARBA00023136"/>
    </source>
</evidence>
<name>A0A7J9I5J1_9ROSI</name>
<gene>
    <name evidence="10" type="ORF">Gohar_001765</name>
</gene>
<evidence type="ECO:0000256" key="9">
    <source>
        <dbReference type="SAM" id="Phobius"/>
    </source>
</evidence>
<dbReference type="GO" id="GO:0098553">
    <property type="term" value="C:lumenal side of endoplasmic reticulum membrane"/>
    <property type="evidence" value="ECO:0007669"/>
    <property type="project" value="TreeGrafter"/>
</dbReference>
<accession>A0A7J9I5J1</accession>
<evidence type="ECO:0000256" key="4">
    <source>
        <dbReference type="ARBA" id="ARBA00022692"/>
    </source>
</evidence>
<evidence type="ECO:0000313" key="10">
    <source>
        <dbReference type="EMBL" id="MBA0817178.1"/>
    </source>
</evidence>
<keyword evidence="4 9" id="KW-0812">Transmembrane</keyword>
<comment type="similarity">
    <text evidence="2">Belongs to the peptidase A22B family.</text>
</comment>
<dbReference type="GO" id="GO:0006465">
    <property type="term" value="P:signal peptide processing"/>
    <property type="evidence" value="ECO:0007669"/>
    <property type="project" value="TreeGrafter"/>
</dbReference>
<evidence type="ECO:0000256" key="2">
    <source>
        <dbReference type="ARBA" id="ARBA00006859"/>
    </source>
</evidence>
<dbReference type="OrthoDB" id="29661at2759"/>
<evidence type="ECO:0000313" key="11">
    <source>
        <dbReference type="Proteomes" id="UP000593560"/>
    </source>
</evidence>
<evidence type="ECO:0000256" key="1">
    <source>
        <dbReference type="ARBA" id="ARBA00004477"/>
    </source>
</evidence>
<evidence type="ECO:0000256" key="7">
    <source>
        <dbReference type="ARBA" id="ARBA00022989"/>
    </source>
</evidence>
<evidence type="ECO:0000256" key="6">
    <source>
        <dbReference type="ARBA" id="ARBA00022824"/>
    </source>
</evidence>
<feature type="transmembrane region" description="Helical" evidence="9">
    <location>
        <begin position="200"/>
        <end position="222"/>
    </location>
</feature>
<dbReference type="Proteomes" id="UP000593560">
    <property type="component" value="Unassembled WGS sequence"/>
</dbReference>
<protein>
    <submittedName>
        <fullName evidence="10">Uncharacterized protein</fullName>
    </submittedName>
</protein>
<feature type="transmembrane region" description="Helical" evidence="9">
    <location>
        <begin position="125"/>
        <end position="149"/>
    </location>
</feature>
<dbReference type="PANTHER" id="PTHR12174:SF23">
    <property type="entry name" value="MINOR HISTOCOMPATIBILITY ANTIGEN H13"/>
    <property type="match status" value="1"/>
</dbReference>
<keyword evidence="5" id="KW-0378">Hydrolase</keyword>
<proteinExistence type="inferred from homology"/>
<organism evidence="10 11">
    <name type="scientific">Gossypium harknessii</name>
    <dbReference type="NCBI Taxonomy" id="34285"/>
    <lineage>
        <taxon>Eukaryota</taxon>
        <taxon>Viridiplantae</taxon>
        <taxon>Streptophyta</taxon>
        <taxon>Embryophyta</taxon>
        <taxon>Tracheophyta</taxon>
        <taxon>Spermatophyta</taxon>
        <taxon>Magnoliopsida</taxon>
        <taxon>eudicotyledons</taxon>
        <taxon>Gunneridae</taxon>
        <taxon>Pentapetalae</taxon>
        <taxon>rosids</taxon>
        <taxon>malvids</taxon>
        <taxon>Malvales</taxon>
        <taxon>Malvaceae</taxon>
        <taxon>Malvoideae</taxon>
        <taxon>Gossypium</taxon>
    </lineage>
</organism>
<dbReference type="EMBL" id="JABFAD010000013">
    <property type="protein sequence ID" value="MBA0817178.1"/>
    <property type="molecule type" value="Genomic_DNA"/>
</dbReference>
<keyword evidence="6" id="KW-0256">Endoplasmic reticulum</keyword>
<sequence>MKRFLPKHWNEDLIIWRFPYFRCSGYTCILELCYLSGVSVRYGYVCDTGMLRSTLVCVNIVARSAPGIALEIEFTRSQIIAAIPGSFFCAWYASQKHWLANNILGLAFCIQGIEMLSLGSFKTGAILLTGLFVYDIVWVFFTPVMVSVAKSFDAPIKLLFPTADPARPFSMLGLGDIVIPGIFVALALRFDASRGKGSQYFKSAFSGYTVGLVLTIIVMNWFQAAQPALLYIVPAVMGFLALHCIWNREVKPVCSLPLFDFL</sequence>
<dbReference type="Pfam" id="PF04258">
    <property type="entry name" value="Peptidase_A22B"/>
    <property type="match status" value="1"/>
</dbReference>